<dbReference type="GO" id="GO:0005576">
    <property type="term" value="C:extracellular region"/>
    <property type="evidence" value="ECO:0007669"/>
    <property type="project" value="InterPro"/>
</dbReference>
<dbReference type="InterPro" id="IPR018097">
    <property type="entry name" value="EGF_Ca-bd_CS"/>
</dbReference>
<feature type="domain" description="Thyroglobulin type-1" evidence="22">
    <location>
        <begin position="1801"/>
        <end position="1866"/>
    </location>
</feature>
<keyword evidence="10" id="KW-1133">Transmembrane helix</keyword>
<dbReference type="InterPro" id="IPR003599">
    <property type="entry name" value="Ig_sub"/>
</dbReference>
<dbReference type="PROSITE" id="PS50853">
    <property type="entry name" value="FN3"/>
    <property type="match status" value="10"/>
</dbReference>
<feature type="domain" description="Ig-like" evidence="20">
    <location>
        <begin position="943"/>
        <end position="1032"/>
    </location>
</feature>
<evidence type="ECO:0000256" key="7">
    <source>
        <dbReference type="ARBA" id="ARBA00022737"/>
    </source>
</evidence>
<dbReference type="InterPro" id="IPR036857">
    <property type="entry name" value="Thyroglobulin_1_sf"/>
</dbReference>
<feature type="domain" description="Fibronectin type-III" evidence="21">
    <location>
        <begin position="447"/>
        <end position="544"/>
    </location>
</feature>
<evidence type="ECO:0000259" key="19">
    <source>
        <dbReference type="PROSITE" id="PS50279"/>
    </source>
</evidence>
<feature type="domain" description="BPTI/Kunitz inhibitor" evidence="19">
    <location>
        <begin position="1680"/>
        <end position="1730"/>
    </location>
</feature>
<dbReference type="CDD" id="cd00191">
    <property type="entry name" value="TY"/>
    <property type="match status" value="2"/>
</dbReference>
<name>A0A085NCH9_9BILA</name>
<dbReference type="SUPFAM" id="SSF48726">
    <property type="entry name" value="Immunoglobulin"/>
    <property type="match status" value="5"/>
</dbReference>
<keyword evidence="9" id="KW-0904">Protein phosphatase</keyword>
<keyword evidence="12 17" id="KW-1015">Disulfide bond</keyword>
<feature type="domain" description="Ig-like" evidence="20">
    <location>
        <begin position="548"/>
        <end position="629"/>
    </location>
</feature>
<dbReference type="EC" id="3.1.3.48" evidence="3"/>
<dbReference type="PROSITE" id="PS51162">
    <property type="entry name" value="THYROGLOBULIN_1_2"/>
    <property type="match status" value="2"/>
</dbReference>
<dbReference type="SMART" id="SM00409">
    <property type="entry name" value="IG"/>
    <property type="match status" value="5"/>
</dbReference>
<dbReference type="InterPro" id="IPR002223">
    <property type="entry name" value="Kunitz_BPTI"/>
</dbReference>
<sequence>MVEKMDEAHRKELYPRYWRPLVLLVLLLCVSIGATPRRSLKRRGNSQSDLGSACRRNKCEPVYPTNLSGTCVKSALSPREICYPDFYQLDYTCAARYGVNQRSVSPPTIANGQYKSLITKFRAGDGRPSQLKAYLVVQYQCNAGFEFVDEVEHLYCQKGKWIATPPMCIPSHLIEEYRTPGNPCLIDHAGCSHYCRFISPASARCECSDGYLLNSDGKTCVELKNPCDLDNGGCSHFCVDEGQGRAHRCRCPPDHTLASDGRTCEPAKRRTGDSAGFCKDLSYGYPDNSCKDECHMDEDCPVGSRCCWNGCSQVCFQPVDDLPTCDDAMGCECSVLNVTHHQCRCSKKLCLMPTVAPVVSISPGRRLQLQPESSINVTCIAEGFPTPAIMWYWDSFPITDSKDVISPEPSKLVLQLKNISTSITLRCEAVNNLGMASSQLEIMVIGPGSPPKNVTTRVDGFKATITWQEPEFSNGPIEKYELNYVDTEAVGEKPSRKWVILETSEPKADLTLLPSTTYYVKIRAFNKFGPGPFTPIFYVVTESEEFPPKVKIRPDNQVHVPRGGRVELECAAVGNPAPTVAWYKDGKLLEEPDDSNPTITLLQLEDVIQSTTYECQAENKLGKTNVSVSIIVLGPGSPPQKIQYHLVDGVNVEIEWEPPTISNGEILGYTIHYTDSPSEDIGNWEFLFSGVSPSIEVLDLKPHTSYTFGIRALNAFGPGPLSARFVVNTTQPSAEPKVAVFPSELVMLPPGGSMNVSCSSTGYPVPLLRWLEKENEVKSFAELPAGEGVEASRVLVIEQIYETTTFTCEAENSEGVDSRDVHVRITGIMTAESFSIKQFHSGPGNAPKNVKVEAVGADVTIRWQPPTITNGEIKDYVVYIAEDPEQLEEKWIEYHTDCPNTEMKLTLEPNKLYAARIAACTEYGCGVKSEPFEVRTLHVGSSPIVVIEPDEEVRQVKPGSSHHITCTASAYPPPLLTWYKNNVKIKSWQMPPVGGGQPEPLSFVLTIGHVAETLLLECEAVNEIGTAKRSITLEVLGPGSPPENISYVVVGDSVEIRWDEPVHKNGPIEMYNLSYIANDDLPNGTWTSVSISGDDEKFVLLNLEEDTAYQIKLAAVGPGGSGPFSEPLLLRTSRAEVKPSVSIDPPTLKYQLHWGERLKVLCSASGNPQPLATWYLLGERVSDIGPEVTLDEEIYESSEYECTALNKLGTASTKISVTVKDDHQLPADVTAEVKGTSVELKWEKPESDSVVSFIIYYSNHSDGHENVFHLVVPVEDPKRVRYSVVLDNLRPASNYSIRLQAVFDMGPGPMSEDMKITTGDKAWYIGCNVEPKSPLDVPYGAGISVRCIGKGEPTPHIVVRRNGNKVEGPIKNPFELRLDDIHEPVFIECLAQNEVGRAKDSLSLFPTNELTSQTRPTLEITEDGVQISWPHLSSLAVPGMTYEAYISEDEDAPLDSWSKLPVNPEAWSALLDNLPTGRRLFARLKMYPFAKNSVLWTPKSELTLPQPLKDVSLKLVNGRFKLHIGDFVFPDDMVINVAITDNVSKPLDQWLSFPLTKDPNDGSAVSSIDVESGRKYYLRVVAIKGGNRKLLSLIHNITTPALGKECFVCCFSVDFLPIDLCQQSQCEHTCKVVRGSHSSPENVVCQCFSGYELASDGRSCVPIMSASTWLHKNKSHRRFCSVPTTNSYCPGTGTVWYYNPATSRCVTLNQSGCEGSVYEFQSWLDCMDACSSQRCHRLRRQHFIRKTSKAFLPECDDNGDFDPLQCHQSAGQCWCVDVKTGQEIPGTKRNIVDGTPECKGCNYQLSQVLSSYQHKLTTVQFLPKCTADGLYERVQCADDSDDCWCVDEVSGEEIDGTRSTIRPLSCELKAKVKPENVQVKIQNSSLYLKWEMPNNVSAKKYYVYFTQKPEEPINKWYVVVVYSPQDKKEIKLMNVALPEAKYAIKVKPVLDNESGVASEVTFAEPTGGQLSKPVNFRVDKVTPDSATLAWDRPDDWEGRNVKVSFHVTNLNTGEEMETKPMNDEKRQFLALEPGTSYLVSMVVLGNNGQSSFSEPIAVRTDEVAIAPIHSTTSSPRSEVVVELSTLPSVQIPDMPEIIEYSEPQDYHLLWRTTAQPVISSSRLLKPEDATVGSQKKESHSLIPTYDVGDGKISSAKDGMTLSMPEVAGKQYPLPGHTDKQLLPAGRIPDSEPQPGRRYPLPGHSVDQLLPPGRVPEVERQPERAYPLPGHSNEQLLPTGRIPEAERQPERRYPLPGHSNEQLLPAGRIPDTDRQPERRYPSPGHSIDQLLPPGRISEVERQSGSAYPFPGHSNEQLLPAGRIPDADQQPEGGYPLPGHSIDQLLPPGRISEVERQSGSAYPLPGHSNEQLLPAGQIPNAERQPKRPHPLPGHSNEQMLPTGRKPNAERQSERQLPLPGHSSEQLLPAGRTSVSERPPERQFPLPGYSNEQLLAPGRIPEAERHSGRQFPLPDLSSNQFVPAGRITNAERQHPMARHSNELSLPADRIPDATVGVPGSRYEVYTRSPITEKVYVPPIVEERPFFPSLKTSDLDTPVEYTTSTTDPLYRSTISSRDRKDGEIGHRDPPGPVQFRLSKKPGRTGFYVFWKQQKGANVPKEYILYVAEGRHSSLPATATKTVVPASVHGYSVDATRPIRYTVWMQARNRFGVGPLSKPKLWFPSKPVSTHSPVPNWAPILVSADPIAPEAVALKWIVPRGRTMPDADLTALYSDNPKTPMDQWPSQVIPKGAKDHGLLRVPHTARPYKICLQFDAPLGKGRPSNCLTTKPFQGTYDNNDVFPIVASMPIISTKEKGVSAKDRAALIRGSINKGEKRKKWVPRLLSAEPLSSDHVVVRWQPPSNHEAIDSDILIHYGNDEGRRIDTWPYVMARSKESGQEIVKVLPSDQPYTFCARLRDSDGVGQTSNCIRARLEPTTSVTSTTVTTPIRPDDRRAYMKSLSPPMAPTITSVSKTGPSSLTVTWDTPNDRSLEDNDIMIYYTDDPSKPIAYWQSTASAEERRSKTFKISNKDKTYTVCARSRNQYGLGELSNCVTSEGLPGAVANQSSRQSISGQQISNGLFFKRIQKIRRVIENGQPLGTSVDARSSKSNPSDYGESLPRSQATIYTYNPWLYTAAPGRLYNVNSGTDRMTPVAARKAKEKGSREIPVKDSTWPSEKLPRILSSKSTLSNKEIGKQPLPPSLYDEDEPYSPVIKSSVGHRPRDIVDREDNERYVKTEGEPYSSRGISEQRPGDRIDEEVERERMDRNEPYLPIGTVEEQPSNAIHGQVKPYAEDRRQPFASKHFKKSKRPIDNMVREKADDNRRKPAKSKPRSSVARGNVERQRPHGKAERYTIDKSQPSSATSKTAGSEPYANIQAAGNEPMRKPLGYQPEEDGMSDYKTESYTTTSPSTNCDFAQFTKSIPDDSVTTASACNCTCGAPTAYSKKIVCFYEDALEVRDNLPFGRLSQFTQSAVQVTPVPPGAEQSCNCLRPQQGEQCPDGYLMKSNGICYDIDECAYRNGGCSQGCVNTAGSFYCACPYGMVRDPENPFQCATTDSFLAKLSKLFTVYVWDKIRGNALSLESLIGTKENDAAKT</sequence>
<evidence type="ECO:0000259" key="20">
    <source>
        <dbReference type="PROSITE" id="PS50835"/>
    </source>
</evidence>
<dbReference type="InterPro" id="IPR000716">
    <property type="entry name" value="Thyroglobulin_1"/>
</dbReference>
<feature type="region of interest" description="Disordered" evidence="18">
    <location>
        <begin position="3209"/>
        <end position="3403"/>
    </location>
</feature>
<evidence type="ECO:0000256" key="15">
    <source>
        <dbReference type="ARBA" id="ARBA00023319"/>
    </source>
</evidence>
<feature type="domain" description="Thyroglobulin type-1" evidence="22">
    <location>
        <begin position="1732"/>
        <end position="1798"/>
    </location>
</feature>
<evidence type="ECO:0000259" key="23">
    <source>
        <dbReference type="PROSITE" id="PS51390"/>
    </source>
</evidence>
<feature type="domain" description="WAP" evidence="23">
    <location>
        <begin position="271"/>
        <end position="319"/>
    </location>
</feature>
<feature type="domain" description="Fibronectin type-III" evidence="21">
    <location>
        <begin position="2958"/>
        <end position="3056"/>
    </location>
</feature>
<dbReference type="SUPFAM" id="SSF57535">
    <property type="entry name" value="Complement control module/SCR domain"/>
    <property type="match status" value="1"/>
</dbReference>
<dbReference type="GO" id="GO:0004867">
    <property type="term" value="F:serine-type endopeptidase inhibitor activity"/>
    <property type="evidence" value="ECO:0007669"/>
    <property type="project" value="InterPro"/>
</dbReference>
<evidence type="ECO:0000256" key="13">
    <source>
        <dbReference type="ARBA" id="ARBA00023170"/>
    </source>
</evidence>
<dbReference type="InterPro" id="IPR003598">
    <property type="entry name" value="Ig_sub2"/>
</dbReference>
<dbReference type="PROSITE" id="PS01187">
    <property type="entry name" value="EGF_CA"/>
    <property type="match status" value="1"/>
</dbReference>
<evidence type="ECO:0000313" key="24">
    <source>
        <dbReference type="EMBL" id="KFD67175.1"/>
    </source>
</evidence>
<dbReference type="PROSITE" id="PS51390">
    <property type="entry name" value="WAP"/>
    <property type="match status" value="1"/>
</dbReference>
<feature type="domain" description="Fibronectin type-III" evidence="21">
    <location>
        <begin position="1873"/>
        <end position="1969"/>
    </location>
</feature>
<dbReference type="SMART" id="SM00131">
    <property type="entry name" value="KU"/>
    <property type="match status" value="1"/>
</dbReference>
<comment type="catalytic activity">
    <reaction evidence="16">
        <text>O-phospho-L-tyrosyl-[protein] + H2O = L-tyrosyl-[protein] + phosphate</text>
        <dbReference type="Rhea" id="RHEA:10684"/>
        <dbReference type="Rhea" id="RHEA-COMP:10136"/>
        <dbReference type="Rhea" id="RHEA-COMP:20101"/>
        <dbReference type="ChEBI" id="CHEBI:15377"/>
        <dbReference type="ChEBI" id="CHEBI:43474"/>
        <dbReference type="ChEBI" id="CHEBI:46858"/>
        <dbReference type="ChEBI" id="CHEBI:61978"/>
        <dbReference type="EC" id="3.1.3.48"/>
    </reaction>
</comment>
<dbReference type="InterPro" id="IPR001881">
    <property type="entry name" value="EGF-like_Ca-bd_dom"/>
</dbReference>
<dbReference type="Pfam" id="PF13927">
    <property type="entry name" value="Ig_3"/>
    <property type="match status" value="1"/>
</dbReference>
<comment type="subcellular location">
    <subcellularLocation>
        <location evidence="1">Membrane</location>
        <topology evidence="1">Single-pass membrane protein</topology>
    </subcellularLocation>
</comment>
<evidence type="ECO:0000256" key="12">
    <source>
        <dbReference type="ARBA" id="ARBA00023157"/>
    </source>
</evidence>
<dbReference type="Pfam" id="PF12662">
    <property type="entry name" value="cEGF"/>
    <property type="match status" value="1"/>
</dbReference>
<feature type="region of interest" description="Disordered" evidence="18">
    <location>
        <begin position="2956"/>
        <end position="2975"/>
    </location>
</feature>
<reference evidence="24" key="1">
    <citation type="journal article" date="2014" name="Nat. Genet.">
        <title>Genome and transcriptome of the porcine whipworm Trichuris suis.</title>
        <authorList>
            <person name="Jex A.R."/>
            <person name="Nejsum P."/>
            <person name="Schwarz E.M."/>
            <person name="Hu L."/>
            <person name="Young N.D."/>
            <person name="Hall R.S."/>
            <person name="Korhonen P.K."/>
            <person name="Liao S."/>
            <person name="Thamsborg S."/>
            <person name="Xia J."/>
            <person name="Xu P."/>
            <person name="Wang S."/>
            <person name="Scheerlinck J.P."/>
            <person name="Hofmann A."/>
            <person name="Sternberg P.W."/>
            <person name="Wang J."/>
            <person name="Gasser R.B."/>
        </authorList>
    </citation>
    <scope>NUCLEOTIDE SEQUENCE [LARGE SCALE GENOMIC DNA]</scope>
    <source>
        <strain evidence="24">DCEP-RM93F</strain>
    </source>
</reference>
<dbReference type="SMART" id="SM00408">
    <property type="entry name" value="IGc2"/>
    <property type="match status" value="5"/>
</dbReference>
<dbReference type="Pfam" id="PF00041">
    <property type="entry name" value="fn3"/>
    <property type="match status" value="6"/>
</dbReference>
<evidence type="ECO:0000256" key="2">
    <source>
        <dbReference type="ARBA" id="ARBA00010504"/>
    </source>
</evidence>
<dbReference type="InterPro" id="IPR035976">
    <property type="entry name" value="Sushi/SCR/CCP_sf"/>
</dbReference>
<keyword evidence="6" id="KW-0732">Signal</keyword>
<feature type="domain" description="Fibronectin type-III" evidence="21">
    <location>
        <begin position="2585"/>
        <end position="2683"/>
    </location>
</feature>
<evidence type="ECO:0000256" key="3">
    <source>
        <dbReference type="ARBA" id="ARBA00013064"/>
    </source>
</evidence>
<evidence type="ECO:0000256" key="11">
    <source>
        <dbReference type="ARBA" id="ARBA00023136"/>
    </source>
</evidence>
<dbReference type="GO" id="GO:0016020">
    <property type="term" value="C:membrane"/>
    <property type="evidence" value="ECO:0007669"/>
    <property type="project" value="UniProtKB-SubCell"/>
</dbReference>
<feature type="region of interest" description="Disordered" evidence="18">
    <location>
        <begin position="2166"/>
        <end position="2344"/>
    </location>
</feature>
<evidence type="ECO:0000256" key="8">
    <source>
        <dbReference type="ARBA" id="ARBA00022801"/>
    </source>
</evidence>
<dbReference type="Gene3D" id="2.60.40.10">
    <property type="entry name" value="Immunoglobulins"/>
    <property type="match status" value="14"/>
</dbReference>
<evidence type="ECO:0000256" key="1">
    <source>
        <dbReference type="ARBA" id="ARBA00004167"/>
    </source>
</evidence>
<feature type="compositionally biased region" description="Basic and acidic residues" evidence="18">
    <location>
        <begin position="2242"/>
        <end position="2252"/>
    </location>
</feature>
<evidence type="ECO:0000256" key="16">
    <source>
        <dbReference type="ARBA" id="ARBA00051722"/>
    </source>
</evidence>
<feature type="compositionally biased region" description="Basic and acidic residues" evidence="18">
    <location>
        <begin position="3216"/>
        <end position="3234"/>
    </location>
</feature>
<dbReference type="Gene3D" id="4.10.800.10">
    <property type="entry name" value="Thyroglobulin type-1"/>
    <property type="match status" value="2"/>
</dbReference>
<feature type="compositionally biased region" description="Basic and acidic residues" evidence="18">
    <location>
        <begin position="3335"/>
        <end position="3350"/>
    </location>
</feature>
<feature type="domain" description="Ig-like" evidence="20">
    <location>
        <begin position="736"/>
        <end position="826"/>
    </location>
</feature>
<dbReference type="SMART" id="SM00060">
    <property type="entry name" value="FN3"/>
    <property type="match status" value="10"/>
</dbReference>
<keyword evidence="7" id="KW-0677">Repeat</keyword>
<protein>
    <recommendedName>
        <fullName evidence="3">protein-tyrosine-phosphatase</fullName>
        <ecNumber evidence="3">3.1.3.48</ecNumber>
    </recommendedName>
</protein>
<evidence type="ECO:0000256" key="10">
    <source>
        <dbReference type="ARBA" id="ARBA00022989"/>
    </source>
</evidence>
<dbReference type="InterPro" id="IPR036645">
    <property type="entry name" value="Elafin-like_sf"/>
</dbReference>
<feature type="disulfide bond" evidence="17">
    <location>
        <begin position="1836"/>
        <end position="1843"/>
    </location>
</feature>
<evidence type="ECO:0000256" key="18">
    <source>
        <dbReference type="SAM" id="MobiDB-lite"/>
    </source>
</evidence>
<feature type="compositionally biased region" description="Polar residues" evidence="18">
    <location>
        <begin position="2963"/>
        <end position="2975"/>
    </location>
</feature>
<keyword evidence="5" id="KW-0812">Transmembrane</keyword>
<dbReference type="Proteomes" id="UP000030758">
    <property type="component" value="Unassembled WGS sequence"/>
</dbReference>
<dbReference type="SUPFAM" id="SSF49265">
    <property type="entry name" value="Fibronectin type III"/>
    <property type="match status" value="8"/>
</dbReference>
<dbReference type="CDD" id="cd00063">
    <property type="entry name" value="FN3"/>
    <property type="match status" value="8"/>
</dbReference>
<dbReference type="InterPro" id="IPR008197">
    <property type="entry name" value="WAP_dom"/>
</dbReference>
<dbReference type="PANTHER" id="PTHR46957:SF3">
    <property type="entry name" value="CYTOKINE RECEPTOR"/>
    <property type="match status" value="1"/>
</dbReference>
<dbReference type="PANTHER" id="PTHR46957">
    <property type="entry name" value="CYTOKINE RECEPTOR"/>
    <property type="match status" value="1"/>
</dbReference>
<feature type="domain" description="Ig-like" evidence="20">
    <location>
        <begin position="1139"/>
        <end position="1218"/>
    </location>
</feature>
<dbReference type="PROSITE" id="PS50835">
    <property type="entry name" value="IG_LIKE"/>
    <property type="match status" value="5"/>
</dbReference>
<feature type="domain" description="Fibronectin type-III" evidence="21">
    <location>
        <begin position="638"/>
        <end position="733"/>
    </location>
</feature>
<feature type="compositionally biased region" description="Basic and acidic residues" evidence="18">
    <location>
        <begin position="2269"/>
        <end position="2279"/>
    </location>
</feature>
<feature type="domain" description="Fibronectin type-III" evidence="21">
    <location>
        <begin position="1225"/>
        <end position="1321"/>
    </location>
</feature>
<dbReference type="PROSITE" id="PS00484">
    <property type="entry name" value="THYROGLOBULIN_1_1"/>
    <property type="match status" value="2"/>
</dbReference>
<keyword evidence="8" id="KW-0378">Hydrolase</keyword>
<dbReference type="Pfam" id="PF00086">
    <property type="entry name" value="Thyroglobulin_1"/>
    <property type="match status" value="2"/>
</dbReference>
<dbReference type="SUPFAM" id="SSF57362">
    <property type="entry name" value="BPTI-like"/>
    <property type="match status" value="1"/>
</dbReference>
<gene>
    <name evidence="24" type="ORF">M514_20611</name>
</gene>
<feature type="compositionally biased region" description="Basic and acidic residues" evidence="18">
    <location>
        <begin position="3246"/>
        <end position="3264"/>
    </location>
</feature>
<dbReference type="InterPro" id="IPR000742">
    <property type="entry name" value="EGF"/>
</dbReference>
<dbReference type="Gene3D" id="4.10.410.10">
    <property type="entry name" value="Pancreatic trypsin inhibitor Kunitz domain"/>
    <property type="match status" value="1"/>
</dbReference>
<dbReference type="SMART" id="SM00211">
    <property type="entry name" value="TY"/>
    <property type="match status" value="2"/>
</dbReference>
<dbReference type="GO" id="GO:0005509">
    <property type="term" value="F:calcium ion binding"/>
    <property type="evidence" value="ECO:0007669"/>
    <property type="project" value="InterPro"/>
</dbReference>
<keyword evidence="15" id="KW-0393">Immunoglobulin domain</keyword>
<dbReference type="InterPro" id="IPR036116">
    <property type="entry name" value="FN3_sf"/>
</dbReference>
<dbReference type="InterPro" id="IPR050713">
    <property type="entry name" value="RTP_Phos/Ushers"/>
</dbReference>
<dbReference type="CDD" id="cd00054">
    <property type="entry name" value="EGF_CA"/>
    <property type="match status" value="1"/>
</dbReference>
<comment type="caution">
    <text evidence="17">Lacks conserved residue(s) required for the propagation of feature annotation.</text>
</comment>
<keyword evidence="14" id="KW-0325">Glycoprotein</keyword>
<dbReference type="Gene3D" id="2.10.70.10">
    <property type="entry name" value="Complement Module, domain 1"/>
    <property type="match status" value="1"/>
</dbReference>
<feature type="compositionally biased region" description="Basic and acidic residues" evidence="18">
    <location>
        <begin position="3305"/>
        <end position="3320"/>
    </location>
</feature>
<dbReference type="InterPro" id="IPR003961">
    <property type="entry name" value="FN3_dom"/>
</dbReference>
<organism evidence="24">
    <name type="scientific">Trichuris suis</name>
    <name type="common">pig whipworm</name>
    <dbReference type="NCBI Taxonomy" id="68888"/>
    <lineage>
        <taxon>Eukaryota</taxon>
        <taxon>Metazoa</taxon>
        <taxon>Ecdysozoa</taxon>
        <taxon>Nematoda</taxon>
        <taxon>Enoplea</taxon>
        <taxon>Dorylaimia</taxon>
        <taxon>Trichinellida</taxon>
        <taxon>Trichuridae</taxon>
        <taxon>Trichuris</taxon>
    </lineage>
</organism>
<evidence type="ECO:0000256" key="17">
    <source>
        <dbReference type="PROSITE-ProRule" id="PRU00500"/>
    </source>
</evidence>
<dbReference type="SMART" id="SM00181">
    <property type="entry name" value="EGF"/>
    <property type="match status" value="4"/>
</dbReference>
<proteinExistence type="inferred from homology"/>
<feature type="domain" description="Ig-like" evidence="20">
    <location>
        <begin position="357"/>
        <end position="443"/>
    </location>
</feature>
<feature type="disulfide bond" evidence="17">
    <location>
        <begin position="1766"/>
        <end position="1773"/>
    </location>
</feature>
<dbReference type="SMART" id="SM00179">
    <property type="entry name" value="EGF_CA"/>
    <property type="match status" value="1"/>
</dbReference>
<dbReference type="InterPro" id="IPR013783">
    <property type="entry name" value="Ig-like_fold"/>
</dbReference>
<dbReference type="InterPro" id="IPR036179">
    <property type="entry name" value="Ig-like_dom_sf"/>
</dbReference>
<dbReference type="Gene3D" id="4.10.75.10">
    <property type="entry name" value="Elafin-like"/>
    <property type="match status" value="1"/>
</dbReference>
<keyword evidence="11" id="KW-0472">Membrane</keyword>
<dbReference type="FunFam" id="2.60.40.10:FF:000010">
    <property type="entry name" value="receptor-type tyrosine-protein phosphatase delta isoform X1"/>
    <property type="match status" value="1"/>
</dbReference>
<evidence type="ECO:0000256" key="4">
    <source>
        <dbReference type="ARBA" id="ARBA00022536"/>
    </source>
</evidence>
<dbReference type="InterPro" id="IPR026823">
    <property type="entry name" value="cEGF"/>
</dbReference>
<evidence type="ECO:0000256" key="9">
    <source>
        <dbReference type="ARBA" id="ARBA00022912"/>
    </source>
</evidence>
<evidence type="ECO:0000256" key="6">
    <source>
        <dbReference type="ARBA" id="ARBA00022729"/>
    </source>
</evidence>
<evidence type="ECO:0000256" key="14">
    <source>
        <dbReference type="ARBA" id="ARBA00023180"/>
    </source>
</evidence>
<dbReference type="GO" id="GO:0004725">
    <property type="term" value="F:protein tyrosine phosphatase activity"/>
    <property type="evidence" value="ECO:0007669"/>
    <property type="project" value="UniProtKB-EC"/>
</dbReference>
<dbReference type="SUPFAM" id="SSF57196">
    <property type="entry name" value="EGF/Laminin"/>
    <property type="match status" value="4"/>
</dbReference>
<dbReference type="InterPro" id="IPR000436">
    <property type="entry name" value="Sushi_SCR_CCP_dom"/>
</dbReference>
<feature type="compositionally biased region" description="Polar residues" evidence="18">
    <location>
        <begin position="3094"/>
        <end position="3108"/>
    </location>
</feature>
<dbReference type="PROSITE" id="PS50279">
    <property type="entry name" value="BPTI_KUNITZ_2"/>
    <property type="match status" value="1"/>
</dbReference>
<feature type="domain" description="Fibronectin type-III" evidence="21">
    <location>
        <begin position="2836"/>
        <end position="2932"/>
    </location>
</feature>
<evidence type="ECO:0000259" key="22">
    <source>
        <dbReference type="PROSITE" id="PS51162"/>
    </source>
</evidence>
<feature type="domain" description="Fibronectin type-III" evidence="21">
    <location>
        <begin position="1041"/>
        <end position="1135"/>
    </location>
</feature>
<feature type="region of interest" description="Disordered" evidence="18">
    <location>
        <begin position="2378"/>
        <end position="2450"/>
    </location>
</feature>
<dbReference type="CDD" id="cd00033">
    <property type="entry name" value="CCP"/>
    <property type="match status" value="1"/>
</dbReference>
<dbReference type="Pfam" id="PF14670">
    <property type="entry name" value="FXa_inhibition"/>
    <property type="match status" value="2"/>
</dbReference>
<feature type="region of interest" description="Disordered" evidence="18">
    <location>
        <begin position="3094"/>
        <end position="3114"/>
    </location>
</feature>
<dbReference type="SUPFAM" id="SSF57610">
    <property type="entry name" value="Thyroglobulin type-1 domain"/>
    <property type="match status" value="2"/>
</dbReference>
<evidence type="ECO:0000256" key="5">
    <source>
        <dbReference type="ARBA" id="ARBA00022692"/>
    </source>
</evidence>
<keyword evidence="4" id="KW-0245">EGF-like domain</keyword>
<dbReference type="EMBL" id="KL367517">
    <property type="protein sequence ID" value="KFD67175.1"/>
    <property type="molecule type" value="Genomic_DNA"/>
</dbReference>
<feature type="compositionally biased region" description="Polar residues" evidence="18">
    <location>
        <begin position="3351"/>
        <end position="3363"/>
    </location>
</feature>
<feature type="domain" description="Fibronectin type-III" evidence="21">
    <location>
        <begin position="846"/>
        <end position="939"/>
    </location>
</feature>
<feature type="domain" description="Fibronectin type-III" evidence="21">
    <location>
        <begin position="1972"/>
        <end position="2063"/>
    </location>
</feature>
<dbReference type="SUPFAM" id="SSF57256">
    <property type="entry name" value="Elafin-like"/>
    <property type="match status" value="1"/>
</dbReference>
<comment type="similarity">
    <text evidence="2">Belongs to the protein-tyrosine phosphatase family. Receptor class 2A subfamily.</text>
</comment>
<dbReference type="InterPro" id="IPR007110">
    <property type="entry name" value="Ig-like_dom"/>
</dbReference>
<dbReference type="InterPro" id="IPR036880">
    <property type="entry name" value="Kunitz_BPTI_sf"/>
</dbReference>
<dbReference type="Pfam" id="PF00095">
    <property type="entry name" value="WAP"/>
    <property type="match status" value="1"/>
</dbReference>
<accession>A0A085NCH9</accession>
<feature type="region of interest" description="Disordered" evidence="18">
    <location>
        <begin position="2352"/>
        <end position="2371"/>
    </location>
</feature>
<dbReference type="Gene3D" id="2.10.25.10">
    <property type="entry name" value="Laminin"/>
    <property type="match status" value="4"/>
</dbReference>
<keyword evidence="13" id="KW-0675">Receptor</keyword>
<evidence type="ECO:0000259" key="21">
    <source>
        <dbReference type="PROSITE" id="PS50853"/>
    </source>
</evidence>